<evidence type="ECO:0000313" key="4">
    <source>
        <dbReference type="WormBase" id="Y37E3.5d"/>
    </source>
</evidence>
<dbReference type="OrthoDB" id="14717at2759"/>
<organism evidence="2 3">
    <name type="scientific">Caenorhabditis elegans</name>
    <dbReference type="NCBI Taxonomy" id="6239"/>
    <lineage>
        <taxon>Eukaryota</taxon>
        <taxon>Metazoa</taxon>
        <taxon>Ecdysozoa</taxon>
        <taxon>Nematoda</taxon>
        <taxon>Chromadorea</taxon>
        <taxon>Rhabditida</taxon>
        <taxon>Rhabditina</taxon>
        <taxon>Rhabditomorpha</taxon>
        <taxon>Rhabditoidea</taxon>
        <taxon>Rhabditidae</taxon>
        <taxon>Peloderinae</taxon>
        <taxon>Caenorhabditis</taxon>
    </lineage>
</organism>
<protein>
    <submittedName>
        <fullName evidence="2">ADP-ribosylation factor-like protein 13B</fullName>
    </submittedName>
</protein>
<dbReference type="SMR" id="X5M8W6"/>
<dbReference type="GeneID" id="171765"/>
<dbReference type="GO" id="GO:0044458">
    <property type="term" value="P:motile cilium assembly"/>
    <property type="evidence" value="ECO:0000316"/>
    <property type="project" value="MGI"/>
</dbReference>
<dbReference type="ExpressionAtlas" id="X5M8W6">
    <property type="expression patterns" value="baseline and differential"/>
</dbReference>
<dbReference type="AlphaFoldDB" id="X5M8W6"/>
<name>X5M8W6_CAEEL</name>
<dbReference type="Proteomes" id="UP000001940">
    <property type="component" value="Chromosome I"/>
</dbReference>
<evidence type="ECO:0000313" key="3">
    <source>
        <dbReference type="Proteomes" id="UP000001940"/>
    </source>
</evidence>
<feature type="region of interest" description="Disordered" evidence="1">
    <location>
        <begin position="65"/>
        <end position="151"/>
    </location>
</feature>
<dbReference type="RefSeq" id="NP_001360352.1">
    <property type="nucleotide sequence ID" value="NM_001373681.2"/>
</dbReference>
<feature type="compositionally biased region" description="Polar residues" evidence="1">
    <location>
        <begin position="105"/>
        <end position="121"/>
    </location>
</feature>
<reference evidence="2 3" key="1">
    <citation type="journal article" date="1998" name="Science">
        <title>Genome sequence of the nematode C. elegans: a platform for investigating biology.</title>
        <authorList>
            <consortium name="The C. elegans sequencing consortium"/>
            <person name="Sulson J.E."/>
            <person name="Waterston R."/>
        </authorList>
    </citation>
    <scope>NUCLEOTIDE SEQUENCE [LARGE SCALE GENOMIC DNA]</scope>
    <source>
        <strain evidence="2 3">Bristol N2</strain>
    </source>
</reference>
<accession>X5M8W6</accession>
<keyword evidence="3" id="KW-1185">Reference proteome</keyword>
<dbReference type="WormBase" id="Y37E3.5d">
    <property type="protein sequence ID" value="CE49726"/>
    <property type="gene ID" value="WBGene00021349"/>
    <property type="gene designation" value="arl-13"/>
</dbReference>
<gene>
    <name evidence="2 4" type="primary">arl-13</name>
    <name evidence="2" type="ORF">CELE_Y37E3.5</name>
    <name evidence="4" type="ORF">Y37E3.5</name>
</gene>
<sequence>MARAKKDRNEYQEQFVRFIDSISEHYVELSEGVKTAELALRIRQEEAKEQRRLMQMKVEHDALKADVAGLELRNQPPVQPPIPPDPPSDPKSASVHIEESPPMSLASSTIPSDIIQSTPETGTPRDPVKISQTSTKPVSPESNSVKEEPTIILKDNYFLPPKAPGRQYSRIQRIQNVLNNRVVPK</sequence>
<dbReference type="EMBL" id="BX284601">
    <property type="protein sequence ID" value="CDO41109.1"/>
    <property type="molecule type" value="Genomic_DNA"/>
</dbReference>
<dbReference type="AGR" id="WB:WBGene00021349"/>
<dbReference type="HOGENOM" id="CLU_063759_0_0_1"/>
<feature type="compositionally biased region" description="Pro residues" evidence="1">
    <location>
        <begin position="77"/>
        <end position="89"/>
    </location>
</feature>
<feature type="compositionally biased region" description="Polar residues" evidence="1">
    <location>
        <begin position="130"/>
        <end position="143"/>
    </location>
</feature>
<dbReference type="CTD" id="171765"/>
<evidence type="ECO:0000313" key="2">
    <source>
        <dbReference type="EMBL" id="CDO41109.1"/>
    </source>
</evidence>
<evidence type="ECO:0000256" key="1">
    <source>
        <dbReference type="SAM" id="MobiDB-lite"/>
    </source>
</evidence>
<proteinExistence type="predicted"/>
<dbReference type="Bgee" id="WBGene00021349">
    <property type="expression patterns" value="Expressed in pharyngeal muscle cell (C elegans) and 3 other cell types or tissues"/>
</dbReference>